<gene>
    <name evidence="11" type="ORF">ENO26_05295</name>
</gene>
<organism evidence="11">
    <name type="scientific">Ignisphaera aggregans</name>
    <dbReference type="NCBI Taxonomy" id="334771"/>
    <lineage>
        <taxon>Archaea</taxon>
        <taxon>Thermoproteota</taxon>
        <taxon>Thermoprotei</taxon>
        <taxon>Desulfurococcales</taxon>
        <taxon>Desulfurococcaceae</taxon>
        <taxon>Ignisphaera</taxon>
    </lineage>
</organism>
<keyword evidence="7" id="KW-1278">Translocase</keyword>
<dbReference type="InterPro" id="IPR017871">
    <property type="entry name" value="ABC_transporter-like_CS"/>
</dbReference>
<accession>A0A7J2U3J3</accession>
<evidence type="ECO:0000313" key="11">
    <source>
        <dbReference type="EMBL" id="HEM66965.1"/>
    </source>
</evidence>
<comment type="subcellular location">
    <subcellularLocation>
        <location evidence="1">Cell membrane</location>
    </subcellularLocation>
</comment>
<comment type="similarity">
    <text evidence="2">Belongs to the ABC transporter superfamily.</text>
</comment>
<dbReference type="PANTHER" id="PTHR43553">
    <property type="entry name" value="HEAVY METAL TRANSPORTER"/>
    <property type="match status" value="1"/>
</dbReference>
<evidence type="ECO:0000256" key="9">
    <source>
        <dbReference type="ARBA" id="ARBA00025157"/>
    </source>
</evidence>
<dbReference type="GO" id="GO:0042626">
    <property type="term" value="F:ATPase-coupled transmembrane transporter activity"/>
    <property type="evidence" value="ECO:0007669"/>
    <property type="project" value="TreeGrafter"/>
</dbReference>
<feature type="domain" description="ABC transporter" evidence="10">
    <location>
        <begin position="16"/>
        <end position="256"/>
    </location>
</feature>
<evidence type="ECO:0000256" key="3">
    <source>
        <dbReference type="ARBA" id="ARBA00022448"/>
    </source>
</evidence>
<dbReference type="PROSITE" id="PS00211">
    <property type="entry name" value="ABC_TRANSPORTER_1"/>
    <property type="match status" value="1"/>
</dbReference>
<reference evidence="11" key="1">
    <citation type="journal article" date="2020" name="mSystems">
        <title>Genome- and Community-Level Interaction Insights into Carbon Utilization and Element Cycling Functions of Hydrothermarchaeota in Hydrothermal Sediment.</title>
        <authorList>
            <person name="Zhou Z."/>
            <person name="Liu Y."/>
            <person name="Xu W."/>
            <person name="Pan J."/>
            <person name="Luo Z.H."/>
            <person name="Li M."/>
        </authorList>
    </citation>
    <scope>NUCLEOTIDE SEQUENCE [LARGE SCALE GENOMIC DNA]</scope>
    <source>
        <strain evidence="11">SpSt-125</strain>
    </source>
</reference>
<feature type="domain" description="ABC transporter" evidence="10">
    <location>
        <begin position="334"/>
        <end position="568"/>
    </location>
</feature>
<dbReference type="GO" id="GO:0005524">
    <property type="term" value="F:ATP binding"/>
    <property type="evidence" value="ECO:0007669"/>
    <property type="project" value="UniProtKB-KW"/>
</dbReference>
<dbReference type="PROSITE" id="PS50893">
    <property type="entry name" value="ABC_TRANSPORTER_2"/>
    <property type="match status" value="2"/>
</dbReference>
<dbReference type="CDD" id="cd03225">
    <property type="entry name" value="ABC_cobalt_CbiO_domain1"/>
    <property type="match status" value="2"/>
</dbReference>
<evidence type="ECO:0000256" key="5">
    <source>
        <dbReference type="ARBA" id="ARBA00022741"/>
    </source>
</evidence>
<dbReference type="InterPro" id="IPR015856">
    <property type="entry name" value="ABC_transpr_CbiO/EcfA_su"/>
</dbReference>
<evidence type="ECO:0000256" key="7">
    <source>
        <dbReference type="ARBA" id="ARBA00022967"/>
    </source>
</evidence>
<comment type="caution">
    <text evidence="11">The sequence shown here is derived from an EMBL/GenBank/DDBJ whole genome shotgun (WGS) entry which is preliminary data.</text>
</comment>
<dbReference type="InterPro" id="IPR003439">
    <property type="entry name" value="ABC_transporter-like_ATP-bd"/>
</dbReference>
<dbReference type="SUPFAM" id="SSF52540">
    <property type="entry name" value="P-loop containing nucleoside triphosphate hydrolases"/>
    <property type="match status" value="2"/>
</dbReference>
<dbReference type="NCBIfam" id="NF010167">
    <property type="entry name" value="PRK13648.1"/>
    <property type="match status" value="2"/>
</dbReference>
<dbReference type="Pfam" id="PF00005">
    <property type="entry name" value="ABC_tran"/>
    <property type="match status" value="2"/>
</dbReference>
<dbReference type="EMBL" id="DSEU01000039">
    <property type="protein sequence ID" value="HEM66965.1"/>
    <property type="molecule type" value="Genomic_DNA"/>
</dbReference>
<keyword evidence="4" id="KW-1003">Cell membrane</keyword>
<evidence type="ECO:0000256" key="6">
    <source>
        <dbReference type="ARBA" id="ARBA00022840"/>
    </source>
</evidence>
<dbReference type="GO" id="GO:0016887">
    <property type="term" value="F:ATP hydrolysis activity"/>
    <property type="evidence" value="ECO:0007669"/>
    <property type="project" value="InterPro"/>
</dbReference>
<evidence type="ECO:0000256" key="2">
    <source>
        <dbReference type="ARBA" id="ARBA00005417"/>
    </source>
</evidence>
<dbReference type="SMART" id="SM00382">
    <property type="entry name" value="AAA"/>
    <property type="match status" value="2"/>
</dbReference>
<dbReference type="GO" id="GO:0043190">
    <property type="term" value="C:ATP-binding cassette (ABC) transporter complex"/>
    <property type="evidence" value="ECO:0007669"/>
    <property type="project" value="TreeGrafter"/>
</dbReference>
<dbReference type="Gene3D" id="3.40.50.300">
    <property type="entry name" value="P-loop containing nucleotide triphosphate hydrolases"/>
    <property type="match status" value="2"/>
</dbReference>
<comment type="function">
    <text evidence="9">Probably part of an ABC transporter complex. Responsible for energy coupling to the transport system.</text>
</comment>
<name>A0A7J2U3J3_9CREN</name>
<keyword evidence="3" id="KW-0813">Transport</keyword>
<evidence type="ECO:0000256" key="8">
    <source>
        <dbReference type="ARBA" id="ARBA00023136"/>
    </source>
</evidence>
<keyword evidence="6 11" id="KW-0067">ATP-binding</keyword>
<evidence type="ECO:0000259" key="10">
    <source>
        <dbReference type="PROSITE" id="PS50893"/>
    </source>
</evidence>
<keyword evidence="5" id="KW-0547">Nucleotide-binding</keyword>
<dbReference type="PANTHER" id="PTHR43553:SF21">
    <property type="entry name" value="ABC TRANSPORTER ATP-BINDING PROTEIN MA_1418-RELATED"/>
    <property type="match status" value="1"/>
</dbReference>
<dbReference type="InterPro" id="IPR050095">
    <property type="entry name" value="ECF_ABC_transporter_ATP-bd"/>
</dbReference>
<proteinExistence type="inferred from homology"/>
<dbReference type="InterPro" id="IPR003593">
    <property type="entry name" value="AAA+_ATPase"/>
</dbReference>
<dbReference type="InterPro" id="IPR027417">
    <property type="entry name" value="P-loop_NTPase"/>
</dbReference>
<dbReference type="FunFam" id="3.40.50.300:FF:000224">
    <property type="entry name" value="Energy-coupling factor transporter ATP-binding protein EcfA"/>
    <property type="match status" value="2"/>
</dbReference>
<evidence type="ECO:0000256" key="4">
    <source>
        <dbReference type="ARBA" id="ARBA00022475"/>
    </source>
</evidence>
<protein>
    <submittedName>
        <fullName evidence="11">ATP-binding cassette domain-containing protein</fullName>
    </submittedName>
</protein>
<keyword evidence="8" id="KW-0472">Membrane</keyword>
<dbReference type="AlphaFoldDB" id="A0A7J2U3J3"/>
<evidence type="ECO:0000256" key="1">
    <source>
        <dbReference type="ARBA" id="ARBA00004236"/>
    </source>
</evidence>
<sequence length="607" mass="68295">MENLSQTGNKNNEYIIEIENVSYKYPGSDKRALRNINLKIKRGEIVLVTGRNGAGKSTLCYLLNGLIPHFFGGELEGTVKILGMDTKETPVSYLSTKVGLLFSEPSSQLLTSSVEDEIAFPLENLGLPPEEIDHIVNKILELFELMKYRKHPPYALSGGEQQLVALATVLSMNPEIYVLDEPTSVLDPIGTIQVIEMFRTIARMYNKTFIIVEHKLEEFALLTTRLIVMDNGQIVYDGSPYEILTKKAIELENLGLEVPQIPLFAQKLLDKCRQGVESSLKLPLTIEEGFEWFLSNIYRFRSCFNSLLSGEIAVNVAKEKSLEEHVQVRGEPVIEVDHVTFIYPSTNTIALKDVSLKVYRGDFIAIIGHNGSGKTTLAKHLNGLLKPTKGVVKIFGMDTRKTPMIELIKHVGYVFQDPDKQLFTAKVIKELEFGPKNLKLLQDSINKIFEKVINELGLKDLLNENPFFLSRGDRQRVAIASILTMDPEVLIFDEPTTGQDPKGRREIMEVAKKLHKGGKTIIFITHDMHLVAEYAQRVIVMHGGRIIMDSTPRNVFKMVDELKKIKLKPPSITELFLKLESQGLKVDKIPLTVEEAINILGEILKGD</sequence>